<evidence type="ECO:0000256" key="4">
    <source>
        <dbReference type="ARBA" id="ARBA00022614"/>
    </source>
</evidence>
<feature type="signal peptide" evidence="11">
    <location>
        <begin position="1"/>
        <end position="26"/>
    </location>
</feature>
<comment type="similarity">
    <text evidence="2">Belongs to the RLP family.</text>
</comment>
<proteinExistence type="inferred from homology"/>
<keyword evidence="7" id="KW-0677">Repeat</keyword>
<sequence length="721" mass="78551">MGIFSTAGLFLAVLLCNGIFLQSCLGSGSIPAITCIEQERQALLKFKRSLNDTTRRLSSWTGEDCCNWKGIQCDGNTSHVVKLELVRLDPFAARIEANEVNPSLLELNGRVPHHLGNVSNLMVLDLNCIDMLFSIGDLTGEISAFPLLTIDDFTWVSRLSSLQYLDASGMNLSRALNLNVMLNMLPSLTELRLVLDLSSNDLNSSFPLYLENLKSLEHLNLGFNSLTDVVGLSRLLLTQCTLKLLDFTFSGLKGQMSRSYGNLSGCAVYNLEMLILSDNPFISGNLPDWLGQFKRLKYLDLSGNSFSGSIPQSLGTLSALEVLCIIGNQLNGTIPVSLGQLSSLKILDIGHNQLTGTIPLSLGQLSNLKLLDLSSNHLEGVLTEANFANLTILERLNIDSNLLTLKVISDWMPPFQVTSLRMGSCKIGTSALRVLDLSKNKLFGNLPRYKGWGALSSLQVMRLSSNKLSGILPSSIGNFTSLGWLQLNNNSFNGELPSTLRNCTSLIVLDLGENRFSGSIPTWIGDLSLSLQVLRLHKNMFNDNIPSQLCQMSGLQIMDFGNNLLTGPIPRCLGNLSAMILDESGYGKGYNPRWSGTSMMQVIKGRELEFTRWALVILANIDLSGNNLVGSIPKEITNLSGLSGLNLSNNNLTGKIPEKIGGLKSLESLDFSKNQLSGIIPQSISGLNFLSLLNLSYNNLSGRIPTGTSSKLFPHLVTLAK</sequence>
<keyword evidence="8" id="KW-1133">Transmembrane helix</keyword>
<evidence type="ECO:0000256" key="7">
    <source>
        <dbReference type="ARBA" id="ARBA00022737"/>
    </source>
</evidence>
<gene>
    <name evidence="13" type="ORF">C3L33_03216</name>
</gene>
<dbReference type="InterPro" id="IPR003591">
    <property type="entry name" value="Leu-rich_rpt_typical-subtyp"/>
</dbReference>
<evidence type="ECO:0000313" key="14">
    <source>
        <dbReference type="Proteomes" id="UP000428333"/>
    </source>
</evidence>
<dbReference type="FunFam" id="3.80.10.10:FF:000041">
    <property type="entry name" value="LRR receptor-like serine/threonine-protein kinase ERECTA"/>
    <property type="match status" value="1"/>
</dbReference>
<keyword evidence="4" id="KW-0433">Leucine-rich repeat</keyword>
<feature type="domain" description="Leucine-rich repeat-containing N-terminal plant-type" evidence="12">
    <location>
        <begin position="37"/>
        <end position="74"/>
    </location>
</feature>
<keyword evidence="5" id="KW-0812">Transmembrane</keyword>
<evidence type="ECO:0000256" key="3">
    <source>
        <dbReference type="ARBA" id="ARBA00022475"/>
    </source>
</evidence>
<dbReference type="PRINTS" id="PR00019">
    <property type="entry name" value="LEURICHRPT"/>
</dbReference>
<evidence type="ECO:0000256" key="2">
    <source>
        <dbReference type="ARBA" id="ARBA00009592"/>
    </source>
</evidence>
<dbReference type="GO" id="GO:0005886">
    <property type="term" value="C:plasma membrane"/>
    <property type="evidence" value="ECO:0007669"/>
    <property type="project" value="UniProtKB-SubCell"/>
</dbReference>
<keyword evidence="10" id="KW-0325">Glycoprotein</keyword>
<dbReference type="Pfam" id="PF08263">
    <property type="entry name" value="LRRNT_2"/>
    <property type="match status" value="1"/>
</dbReference>
<evidence type="ECO:0000313" key="13">
    <source>
        <dbReference type="EMBL" id="KAE9464875.1"/>
    </source>
</evidence>
<dbReference type="InterPro" id="IPR032675">
    <property type="entry name" value="LRR_dom_sf"/>
</dbReference>
<protein>
    <recommendedName>
        <fullName evidence="12">Leucine-rich repeat-containing N-terminal plant-type domain-containing protein</fullName>
    </recommendedName>
</protein>
<dbReference type="SMART" id="SM00369">
    <property type="entry name" value="LRR_TYP"/>
    <property type="match status" value="8"/>
</dbReference>
<dbReference type="FunFam" id="3.80.10.10:FF:000356">
    <property type="entry name" value="LRR receptor-like serine/threonine-protein kinase"/>
    <property type="match status" value="1"/>
</dbReference>
<keyword evidence="9" id="KW-0472">Membrane</keyword>
<comment type="subcellular location">
    <subcellularLocation>
        <location evidence="1">Cell membrane</location>
        <topology evidence="1">Single-pass type I membrane protein</topology>
    </subcellularLocation>
</comment>
<evidence type="ECO:0000256" key="10">
    <source>
        <dbReference type="ARBA" id="ARBA00023180"/>
    </source>
</evidence>
<evidence type="ECO:0000256" key="8">
    <source>
        <dbReference type="ARBA" id="ARBA00022989"/>
    </source>
</evidence>
<dbReference type="InterPro" id="IPR013210">
    <property type="entry name" value="LRR_N_plant-typ"/>
</dbReference>
<comment type="caution">
    <text evidence="13">The sequence shown here is derived from an EMBL/GenBank/DDBJ whole genome shotgun (WGS) entry which is preliminary data.</text>
</comment>
<dbReference type="Pfam" id="PF00560">
    <property type="entry name" value="LRR_1"/>
    <property type="match status" value="7"/>
</dbReference>
<organism evidence="13 14">
    <name type="scientific">Rhododendron williamsianum</name>
    <dbReference type="NCBI Taxonomy" id="262921"/>
    <lineage>
        <taxon>Eukaryota</taxon>
        <taxon>Viridiplantae</taxon>
        <taxon>Streptophyta</taxon>
        <taxon>Embryophyta</taxon>
        <taxon>Tracheophyta</taxon>
        <taxon>Spermatophyta</taxon>
        <taxon>Magnoliopsida</taxon>
        <taxon>eudicotyledons</taxon>
        <taxon>Gunneridae</taxon>
        <taxon>Pentapetalae</taxon>
        <taxon>asterids</taxon>
        <taxon>Ericales</taxon>
        <taxon>Ericaceae</taxon>
        <taxon>Ericoideae</taxon>
        <taxon>Rhodoreae</taxon>
        <taxon>Rhododendron</taxon>
    </lineage>
</organism>
<dbReference type="Pfam" id="PF13855">
    <property type="entry name" value="LRR_8"/>
    <property type="match status" value="1"/>
</dbReference>
<evidence type="ECO:0000256" key="1">
    <source>
        <dbReference type="ARBA" id="ARBA00004251"/>
    </source>
</evidence>
<name>A0A6A4M302_9ERIC</name>
<dbReference type="InterPro" id="IPR046956">
    <property type="entry name" value="RLP23-like"/>
</dbReference>
<dbReference type="PANTHER" id="PTHR48063:SF112">
    <property type="entry name" value="RECEPTOR LIKE PROTEIN 30-LIKE"/>
    <property type="match status" value="1"/>
</dbReference>
<dbReference type="Gene3D" id="3.80.10.10">
    <property type="entry name" value="Ribonuclease Inhibitor"/>
    <property type="match status" value="3"/>
</dbReference>
<keyword evidence="14" id="KW-1185">Reference proteome</keyword>
<dbReference type="GO" id="GO:0051707">
    <property type="term" value="P:response to other organism"/>
    <property type="evidence" value="ECO:0007669"/>
    <property type="project" value="UniProtKB-ARBA"/>
</dbReference>
<dbReference type="EMBL" id="QEFC01000318">
    <property type="protein sequence ID" value="KAE9464875.1"/>
    <property type="molecule type" value="Genomic_DNA"/>
</dbReference>
<dbReference type="InterPro" id="IPR001611">
    <property type="entry name" value="Leu-rich_rpt"/>
</dbReference>
<dbReference type="SUPFAM" id="SSF52058">
    <property type="entry name" value="L domain-like"/>
    <property type="match status" value="1"/>
</dbReference>
<dbReference type="GO" id="GO:0006952">
    <property type="term" value="P:defense response"/>
    <property type="evidence" value="ECO:0007669"/>
    <property type="project" value="UniProtKB-ARBA"/>
</dbReference>
<dbReference type="PANTHER" id="PTHR48063">
    <property type="entry name" value="LRR RECEPTOR-LIKE KINASE"/>
    <property type="match status" value="1"/>
</dbReference>
<dbReference type="SMART" id="SM00365">
    <property type="entry name" value="LRR_SD22"/>
    <property type="match status" value="6"/>
</dbReference>
<dbReference type="OrthoDB" id="1060944at2759"/>
<dbReference type="AlphaFoldDB" id="A0A6A4M302"/>
<dbReference type="FunFam" id="3.80.10.10:FF:000221">
    <property type="entry name" value="Leucine-rich repeat receptor-like protein kinase PXL1"/>
    <property type="match status" value="1"/>
</dbReference>
<dbReference type="SUPFAM" id="SSF52047">
    <property type="entry name" value="RNI-like"/>
    <property type="match status" value="1"/>
</dbReference>
<reference evidence="13 14" key="1">
    <citation type="journal article" date="2019" name="Genome Biol. Evol.">
        <title>The Rhododendron genome and chromosomal organization provide insight into shared whole-genome duplications across the heath family (Ericaceae).</title>
        <authorList>
            <person name="Soza V.L."/>
            <person name="Lindsley D."/>
            <person name="Waalkes A."/>
            <person name="Ramage E."/>
            <person name="Patwardhan R.P."/>
            <person name="Burton J.N."/>
            <person name="Adey A."/>
            <person name="Kumar A."/>
            <person name="Qiu R."/>
            <person name="Shendure J."/>
            <person name="Hall B."/>
        </authorList>
    </citation>
    <scope>NUCLEOTIDE SEQUENCE [LARGE SCALE GENOMIC DNA]</scope>
    <source>
        <strain evidence="13">RSF 1966-606</strain>
    </source>
</reference>
<accession>A0A6A4M302</accession>
<evidence type="ECO:0000256" key="9">
    <source>
        <dbReference type="ARBA" id="ARBA00023136"/>
    </source>
</evidence>
<evidence type="ECO:0000256" key="6">
    <source>
        <dbReference type="ARBA" id="ARBA00022729"/>
    </source>
</evidence>
<keyword evidence="6 11" id="KW-0732">Signal</keyword>
<dbReference type="PROSITE" id="PS51450">
    <property type="entry name" value="LRR"/>
    <property type="match status" value="1"/>
</dbReference>
<evidence type="ECO:0000256" key="11">
    <source>
        <dbReference type="SAM" id="SignalP"/>
    </source>
</evidence>
<feature type="chain" id="PRO_5025475132" description="Leucine-rich repeat-containing N-terminal plant-type domain-containing protein" evidence="11">
    <location>
        <begin position="27"/>
        <end position="721"/>
    </location>
</feature>
<feature type="non-terminal residue" evidence="13">
    <location>
        <position position="1"/>
    </location>
</feature>
<keyword evidence="3" id="KW-1003">Cell membrane</keyword>
<dbReference type="Proteomes" id="UP000428333">
    <property type="component" value="Linkage Group LG02"/>
</dbReference>
<evidence type="ECO:0000259" key="12">
    <source>
        <dbReference type="Pfam" id="PF08263"/>
    </source>
</evidence>
<evidence type="ECO:0000256" key="5">
    <source>
        <dbReference type="ARBA" id="ARBA00022692"/>
    </source>
</evidence>